<sequence>MKASISKFLIIVYLFSATEASQLLKLPLLFSHFVEHQQKDPSMSFGGFLYHHYAIEHGDDGDAATDNKLPFKSHDHCCSFIFPISIFHTIQLSQIKTIIIEKKNIFFASSGNIISAYLASIWQPPRF</sequence>
<name>A0A916YUD2_9BACT</name>
<reference evidence="1" key="1">
    <citation type="journal article" date="2014" name="Int. J. Syst. Evol. Microbiol.">
        <title>Complete genome sequence of Corynebacterium casei LMG S-19264T (=DSM 44701T), isolated from a smear-ripened cheese.</title>
        <authorList>
            <consortium name="US DOE Joint Genome Institute (JGI-PGF)"/>
            <person name="Walter F."/>
            <person name="Albersmeier A."/>
            <person name="Kalinowski J."/>
            <person name="Ruckert C."/>
        </authorList>
    </citation>
    <scope>NUCLEOTIDE SEQUENCE</scope>
    <source>
        <strain evidence="1">CGMCC 1.15958</strain>
    </source>
</reference>
<evidence type="ECO:0000313" key="1">
    <source>
        <dbReference type="EMBL" id="GGD61010.1"/>
    </source>
</evidence>
<dbReference type="RefSeq" id="WP_188766559.1">
    <property type="nucleotide sequence ID" value="NZ_BMKK01000005.1"/>
</dbReference>
<protein>
    <submittedName>
        <fullName evidence="1">Uncharacterized protein</fullName>
    </submittedName>
</protein>
<accession>A0A916YUD2</accession>
<gene>
    <name evidence="1" type="ORF">GCM10011514_26240</name>
</gene>
<dbReference type="Proteomes" id="UP000609064">
    <property type="component" value="Unassembled WGS sequence"/>
</dbReference>
<organism evidence="1 2">
    <name type="scientific">Emticicia aquatilis</name>
    <dbReference type="NCBI Taxonomy" id="1537369"/>
    <lineage>
        <taxon>Bacteria</taxon>
        <taxon>Pseudomonadati</taxon>
        <taxon>Bacteroidota</taxon>
        <taxon>Cytophagia</taxon>
        <taxon>Cytophagales</taxon>
        <taxon>Leadbetterellaceae</taxon>
        <taxon>Emticicia</taxon>
    </lineage>
</organism>
<comment type="caution">
    <text evidence="1">The sequence shown here is derived from an EMBL/GenBank/DDBJ whole genome shotgun (WGS) entry which is preliminary data.</text>
</comment>
<dbReference type="AlphaFoldDB" id="A0A916YUD2"/>
<keyword evidence="2" id="KW-1185">Reference proteome</keyword>
<evidence type="ECO:0000313" key="2">
    <source>
        <dbReference type="Proteomes" id="UP000609064"/>
    </source>
</evidence>
<proteinExistence type="predicted"/>
<dbReference type="EMBL" id="BMKK01000005">
    <property type="protein sequence ID" value="GGD61010.1"/>
    <property type="molecule type" value="Genomic_DNA"/>
</dbReference>
<reference evidence="1" key="2">
    <citation type="submission" date="2020-09" db="EMBL/GenBank/DDBJ databases">
        <authorList>
            <person name="Sun Q."/>
            <person name="Zhou Y."/>
        </authorList>
    </citation>
    <scope>NUCLEOTIDE SEQUENCE</scope>
    <source>
        <strain evidence="1">CGMCC 1.15958</strain>
    </source>
</reference>